<evidence type="ECO:0000313" key="3">
    <source>
        <dbReference type="Proteomes" id="UP000241769"/>
    </source>
</evidence>
<dbReference type="AlphaFoldDB" id="A0A2P6NU94"/>
<reference evidence="2 3" key="1">
    <citation type="journal article" date="2018" name="Genome Biol. Evol.">
        <title>Multiple Roots of Fruiting Body Formation in Amoebozoa.</title>
        <authorList>
            <person name="Hillmann F."/>
            <person name="Forbes G."/>
            <person name="Novohradska S."/>
            <person name="Ferling I."/>
            <person name="Riege K."/>
            <person name="Groth M."/>
            <person name="Westermann M."/>
            <person name="Marz M."/>
            <person name="Spaller T."/>
            <person name="Winckler T."/>
            <person name="Schaap P."/>
            <person name="Glockner G."/>
        </authorList>
    </citation>
    <scope>NUCLEOTIDE SEQUENCE [LARGE SCALE GENOMIC DNA]</scope>
    <source>
        <strain evidence="2 3">Jena</strain>
    </source>
</reference>
<keyword evidence="3" id="KW-1185">Reference proteome</keyword>
<sequence>MDGHQPEKPNHLVKQYGVRYTKNRKKFVDIECQMTQQLLNSSDGGNNSPCVKASHLVPYRCAALMTVFGVRTDDINNARNGLLLCSAIEEAFDQLQLCFIVTLQGNFQMVVLNPALLPLPALPSKKTFASIDRQNLHLPSGLQPYRQVLSVHAHKAHHQAFRLGWIDRNQLNTFIDYHTLSRDPTPGADNNWVNTLTELIS</sequence>
<evidence type="ECO:0000259" key="1">
    <source>
        <dbReference type="Pfam" id="PF13391"/>
    </source>
</evidence>
<dbReference type="InParanoid" id="A0A2P6NU94"/>
<comment type="caution">
    <text evidence="2">The sequence shown here is derived from an EMBL/GenBank/DDBJ whole genome shotgun (WGS) entry which is preliminary data.</text>
</comment>
<dbReference type="Proteomes" id="UP000241769">
    <property type="component" value="Unassembled WGS sequence"/>
</dbReference>
<feature type="domain" description="HNH nuclease" evidence="1">
    <location>
        <begin position="49"/>
        <end position="99"/>
    </location>
</feature>
<dbReference type="EMBL" id="MDYQ01000020">
    <property type="protein sequence ID" value="PRP87521.1"/>
    <property type="molecule type" value="Genomic_DNA"/>
</dbReference>
<gene>
    <name evidence="2" type="ORF">PROFUN_00732</name>
</gene>
<organism evidence="2 3">
    <name type="scientific">Planoprotostelium fungivorum</name>
    <dbReference type="NCBI Taxonomy" id="1890364"/>
    <lineage>
        <taxon>Eukaryota</taxon>
        <taxon>Amoebozoa</taxon>
        <taxon>Evosea</taxon>
        <taxon>Variosea</taxon>
        <taxon>Cavosteliida</taxon>
        <taxon>Cavosteliaceae</taxon>
        <taxon>Planoprotostelium</taxon>
    </lineage>
</organism>
<accession>A0A2P6NU94</accession>
<evidence type="ECO:0000313" key="2">
    <source>
        <dbReference type="EMBL" id="PRP87521.1"/>
    </source>
</evidence>
<protein>
    <recommendedName>
        <fullName evidence="1">HNH nuclease domain-containing protein</fullName>
    </recommendedName>
</protein>
<dbReference type="InterPro" id="IPR003615">
    <property type="entry name" value="HNH_nuc"/>
</dbReference>
<dbReference type="Pfam" id="PF13391">
    <property type="entry name" value="HNH_2"/>
    <property type="match status" value="1"/>
</dbReference>
<name>A0A2P6NU94_9EUKA</name>
<proteinExistence type="predicted"/>